<dbReference type="NCBIfam" id="NF045524">
    <property type="entry name" value="MXAN_6640_HExxH"/>
    <property type="match status" value="1"/>
</dbReference>
<evidence type="ECO:0000259" key="2">
    <source>
        <dbReference type="Pfam" id="PF18962"/>
    </source>
</evidence>
<dbReference type="EMBL" id="JANDBC010000001">
    <property type="protein sequence ID" value="MCP9291119.1"/>
    <property type="molecule type" value="Genomic_DNA"/>
</dbReference>
<dbReference type="Proteomes" id="UP001139125">
    <property type="component" value="Unassembled WGS sequence"/>
</dbReference>
<keyword evidence="1" id="KW-0732">Signal</keyword>
<feature type="signal peptide" evidence="1">
    <location>
        <begin position="1"/>
        <end position="27"/>
    </location>
</feature>
<name>A0A9X2RGQ9_9BACT</name>
<accession>A0A9X2RGQ9</accession>
<comment type="caution">
    <text evidence="3">The sequence shown here is derived from an EMBL/GenBank/DDBJ whole genome shotgun (WGS) entry which is preliminary data.</text>
</comment>
<feature type="chain" id="PRO_5040943627" evidence="1">
    <location>
        <begin position="28"/>
        <end position="601"/>
    </location>
</feature>
<dbReference type="AlphaFoldDB" id="A0A9X2RGQ9"/>
<dbReference type="RefSeq" id="WP_255133772.1">
    <property type="nucleotide sequence ID" value="NZ_JANDBC010000001.1"/>
</dbReference>
<sequence length="601" mass="67490">MHKYRDQIKKGVVVTILALLSMPSALLGQARTDSPRHLLEIQRSFAEGEMDVETAALEQFRVLYEFPGNSLHKCATPAEMFLHAHRDRISPDALAKIESIRSGHSPSKKKQALETYISPSGKFEIVYVTSGDDSVSVEDNDGNGVPDYVDLVAESADSSYRHEVINLGFKDPIPTGTTYTIELEDLSYYGETIFQGGSGPETYIVMENDFVNFPPNTHPLGNQVGAVYATVAHELKHAIQYAQNEWASPSGAFDWAEMDATLFEEVVYDDVNDYYNYIKNGLNSSDPYSASIFFAPEDGTPGAYWHVSWMIFYSEYFGDELWSDVWQMIEGQNNLSIDEVLVDLLPDRGEDFETSFVRNHLWHFASGSRAGQDNYGFGEKLQYPNANLEAKFNSVPEEAVEVNFIRPLAARYFEIEPSAGDDGFIEVAVDFDSTQVGLGVLLYMNNGEMNELIATGENKSQVYVPTEVTWQEVEKIGVVIANYSNSGSTREIQLLIGKEGNTITIRDPEYADLPKSVKIYQNYPNPFNPETNINFDLPRSAFVELTVYDITGRKVQTLTAQDYRLGSYSIPFNAQGLSSGVYFYRLKINDEVFTKKMTLLK</sequence>
<gene>
    <name evidence="3" type="ORF">NM125_05950</name>
</gene>
<feature type="domain" description="Secretion system C-terminal sorting" evidence="2">
    <location>
        <begin position="523"/>
        <end position="597"/>
    </location>
</feature>
<organism evidence="3 4">
    <name type="scientific">Gracilimonas sediminicola</name>
    <dbReference type="NCBI Taxonomy" id="2952158"/>
    <lineage>
        <taxon>Bacteria</taxon>
        <taxon>Pseudomonadati</taxon>
        <taxon>Balneolota</taxon>
        <taxon>Balneolia</taxon>
        <taxon>Balneolales</taxon>
        <taxon>Balneolaceae</taxon>
        <taxon>Gracilimonas</taxon>
    </lineage>
</organism>
<dbReference type="NCBIfam" id="TIGR04183">
    <property type="entry name" value="Por_Secre_tail"/>
    <property type="match status" value="1"/>
</dbReference>
<protein>
    <submittedName>
        <fullName evidence="3">T9SS type A sorting domain-containing protein</fullName>
    </submittedName>
</protein>
<reference evidence="3" key="1">
    <citation type="submission" date="2022-06" db="EMBL/GenBank/DDBJ databases">
        <title>Gracilimonas sp. CAU 1638 isolated from sea sediment.</title>
        <authorList>
            <person name="Kim W."/>
        </authorList>
    </citation>
    <scope>NUCLEOTIDE SEQUENCE</scope>
    <source>
        <strain evidence="3">CAU 1638</strain>
    </source>
</reference>
<evidence type="ECO:0000256" key="1">
    <source>
        <dbReference type="SAM" id="SignalP"/>
    </source>
</evidence>
<proteinExistence type="predicted"/>
<dbReference type="InterPro" id="IPR026444">
    <property type="entry name" value="Secre_tail"/>
</dbReference>
<evidence type="ECO:0000313" key="4">
    <source>
        <dbReference type="Proteomes" id="UP001139125"/>
    </source>
</evidence>
<evidence type="ECO:0000313" key="3">
    <source>
        <dbReference type="EMBL" id="MCP9291119.1"/>
    </source>
</evidence>
<keyword evidence="4" id="KW-1185">Reference proteome</keyword>
<dbReference type="Gene3D" id="2.60.40.4070">
    <property type="match status" value="1"/>
</dbReference>
<dbReference type="Pfam" id="PF18962">
    <property type="entry name" value="Por_Secre_tail"/>
    <property type="match status" value="1"/>
</dbReference>